<feature type="compositionally biased region" description="Polar residues" evidence="1">
    <location>
        <begin position="132"/>
        <end position="145"/>
    </location>
</feature>
<proteinExistence type="predicted"/>
<dbReference type="EMBL" id="BMAO01002260">
    <property type="protein sequence ID" value="GFQ79448.1"/>
    <property type="molecule type" value="Genomic_DNA"/>
</dbReference>
<comment type="caution">
    <text evidence="2">The sequence shown here is derived from an EMBL/GenBank/DDBJ whole genome shotgun (WGS) entry which is preliminary data.</text>
</comment>
<gene>
    <name evidence="2" type="ORF">TNCT_264471</name>
</gene>
<feature type="region of interest" description="Disordered" evidence="1">
    <location>
        <begin position="103"/>
        <end position="183"/>
    </location>
</feature>
<dbReference type="Proteomes" id="UP000887116">
    <property type="component" value="Unassembled WGS sequence"/>
</dbReference>
<accession>A0A8X6FGD9</accession>
<organism evidence="2 3">
    <name type="scientific">Trichonephila clavata</name>
    <name type="common">Joro spider</name>
    <name type="synonym">Nephila clavata</name>
    <dbReference type="NCBI Taxonomy" id="2740835"/>
    <lineage>
        <taxon>Eukaryota</taxon>
        <taxon>Metazoa</taxon>
        <taxon>Ecdysozoa</taxon>
        <taxon>Arthropoda</taxon>
        <taxon>Chelicerata</taxon>
        <taxon>Arachnida</taxon>
        <taxon>Araneae</taxon>
        <taxon>Araneomorphae</taxon>
        <taxon>Entelegynae</taxon>
        <taxon>Araneoidea</taxon>
        <taxon>Nephilidae</taxon>
        <taxon>Trichonephila</taxon>
    </lineage>
</organism>
<keyword evidence="3" id="KW-1185">Reference proteome</keyword>
<evidence type="ECO:0000313" key="3">
    <source>
        <dbReference type="Proteomes" id="UP000887116"/>
    </source>
</evidence>
<reference evidence="2" key="1">
    <citation type="submission" date="2020-07" db="EMBL/GenBank/DDBJ databases">
        <title>Multicomponent nature underlies the extraordinary mechanical properties of spider dragline silk.</title>
        <authorList>
            <person name="Kono N."/>
            <person name="Nakamura H."/>
            <person name="Mori M."/>
            <person name="Yoshida Y."/>
            <person name="Ohtoshi R."/>
            <person name="Malay A.D."/>
            <person name="Moran D.A.P."/>
            <person name="Tomita M."/>
            <person name="Numata K."/>
            <person name="Arakawa K."/>
        </authorList>
    </citation>
    <scope>NUCLEOTIDE SEQUENCE</scope>
</reference>
<evidence type="ECO:0000313" key="2">
    <source>
        <dbReference type="EMBL" id="GFQ79448.1"/>
    </source>
</evidence>
<name>A0A8X6FGD9_TRICU</name>
<evidence type="ECO:0000256" key="1">
    <source>
        <dbReference type="SAM" id="MobiDB-lite"/>
    </source>
</evidence>
<sequence>MPTRYERGSSSPPIMLPSLSQLEETLYTVEDSNYCLKMGMDLENMLNFIDDYYFTNEKEKGQYASKLVTLLADGVELNNNLTRMEANRKKIFTNRISQRFAILNNDTPVTPDKGRKTKRKSPSEKVNKKPRTTATETFNKFSSLTIDDPPATRDEGKNENIIPPLPLKTPEAPRFRPPPQHPQ</sequence>
<dbReference type="OrthoDB" id="10505672at2759"/>
<protein>
    <submittedName>
        <fullName evidence="2">Uncharacterized protein</fullName>
    </submittedName>
</protein>
<dbReference type="AlphaFoldDB" id="A0A8X6FGD9"/>